<keyword evidence="5 8" id="KW-0812">Transmembrane</keyword>
<proteinExistence type="inferred from homology"/>
<evidence type="ECO:0000259" key="9">
    <source>
        <dbReference type="Pfam" id="PF01699"/>
    </source>
</evidence>
<dbReference type="Pfam" id="PF01699">
    <property type="entry name" value="Na_Ca_ex"/>
    <property type="match status" value="2"/>
</dbReference>
<evidence type="ECO:0000256" key="8">
    <source>
        <dbReference type="SAM" id="Phobius"/>
    </source>
</evidence>
<keyword evidence="11" id="KW-1185">Reference proteome</keyword>
<dbReference type="InterPro" id="IPR004481">
    <property type="entry name" value="K/Na/Ca-exchanger"/>
</dbReference>
<feature type="transmembrane region" description="Helical" evidence="8">
    <location>
        <begin position="90"/>
        <end position="113"/>
    </location>
</feature>
<protein>
    <recommendedName>
        <fullName evidence="9">Sodium/calcium exchanger membrane region domain-containing protein</fullName>
    </recommendedName>
</protein>
<dbReference type="EnsemblMetazoa" id="GMOY014297.R1461">
    <property type="protein sequence ID" value="GMOY014297.P1461"/>
    <property type="gene ID" value="GMOY014297"/>
</dbReference>
<evidence type="ECO:0000313" key="11">
    <source>
        <dbReference type="Proteomes" id="UP000092444"/>
    </source>
</evidence>
<feature type="transmembrane region" description="Helical" evidence="8">
    <location>
        <begin position="50"/>
        <end position="69"/>
    </location>
</feature>
<keyword evidence="3" id="KW-0050">Antiport</keyword>
<feature type="domain" description="Sodium/calcium exchanger membrane region" evidence="9">
    <location>
        <begin position="285"/>
        <end position="436"/>
    </location>
</feature>
<comment type="subcellular location">
    <subcellularLocation>
        <location evidence="1">Membrane</location>
        <topology evidence="1">Multi-pass membrane protein</topology>
    </subcellularLocation>
</comment>
<evidence type="ECO:0000256" key="4">
    <source>
        <dbReference type="ARBA" id="ARBA00022568"/>
    </source>
</evidence>
<feature type="transmembrane region" description="Helical" evidence="8">
    <location>
        <begin position="392"/>
        <end position="411"/>
    </location>
</feature>
<keyword evidence="4" id="KW-0109">Calcium transport</keyword>
<dbReference type="EMBL" id="CCAG010009907">
    <property type="status" value="NOT_ANNOTATED_CDS"/>
    <property type="molecule type" value="Genomic_DNA"/>
</dbReference>
<feature type="transmembrane region" description="Helical" evidence="8">
    <location>
        <begin position="179"/>
        <end position="198"/>
    </location>
</feature>
<dbReference type="Gene3D" id="1.20.1420.30">
    <property type="entry name" value="NCX, central ion-binding region"/>
    <property type="match status" value="2"/>
</dbReference>
<evidence type="ECO:0000256" key="7">
    <source>
        <dbReference type="ARBA" id="ARBA00023136"/>
    </source>
</evidence>
<reference evidence="10" key="1">
    <citation type="submission" date="2025-05" db="UniProtKB">
        <authorList>
            <consortium name="EnsemblMetazoa"/>
        </authorList>
    </citation>
    <scope>IDENTIFICATION</scope>
    <source>
        <strain evidence="10">Yale</strain>
    </source>
</reference>
<feature type="transmembrane region" description="Helical" evidence="8">
    <location>
        <begin position="350"/>
        <end position="372"/>
    </location>
</feature>
<organism evidence="10 11">
    <name type="scientific">Glossina morsitans morsitans</name>
    <name type="common">Savannah tsetse fly</name>
    <dbReference type="NCBI Taxonomy" id="37546"/>
    <lineage>
        <taxon>Eukaryota</taxon>
        <taxon>Metazoa</taxon>
        <taxon>Ecdysozoa</taxon>
        <taxon>Arthropoda</taxon>
        <taxon>Hexapoda</taxon>
        <taxon>Insecta</taxon>
        <taxon>Pterygota</taxon>
        <taxon>Neoptera</taxon>
        <taxon>Endopterygota</taxon>
        <taxon>Diptera</taxon>
        <taxon>Brachycera</taxon>
        <taxon>Muscomorpha</taxon>
        <taxon>Hippoboscoidea</taxon>
        <taxon>Glossinidae</taxon>
        <taxon>Glossina</taxon>
    </lineage>
</organism>
<keyword evidence="7 8" id="KW-0472">Membrane</keyword>
<keyword evidence="4" id="KW-0106">Calcium</keyword>
<evidence type="ECO:0000256" key="1">
    <source>
        <dbReference type="ARBA" id="ARBA00004141"/>
    </source>
</evidence>
<dbReference type="Proteomes" id="UP000092444">
    <property type="component" value="Unassembled WGS sequence"/>
</dbReference>
<dbReference type="PANTHER" id="PTHR10846">
    <property type="entry name" value="SODIUM/POTASSIUM/CALCIUM EXCHANGER"/>
    <property type="match status" value="1"/>
</dbReference>
<evidence type="ECO:0000313" key="10">
    <source>
        <dbReference type="EnsemblMetazoa" id="GMOY014297.P1461"/>
    </source>
</evidence>
<name>A0ABK9NG84_GLOMM</name>
<evidence type="ECO:0000256" key="3">
    <source>
        <dbReference type="ARBA" id="ARBA00022449"/>
    </source>
</evidence>
<dbReference type="InterPro" id="IPR044880">
    <property type="entry name" value="NCX_ion-bd_dom_sf"/>
</dbReference>
<dbReference type="NCBIfam" id="TIGR00367">
    <property type="entry name" value="calcium/sodium antiporter"/>
    <property type="match status" value="1"/>
</dbReference>
<feature type="domain" description="Sodium/calcium exchanger membrane region" evidence="9">
    <location>
        <begin position="58"/>
        <end position="197"/>
    </location>
</feature>
<feature type="transmembrane region" description="Helical" evidence="8">
    <location>
        <begin position="158"/>
        <end position="173"/>
    </location>
</feature>
<evidence type="ECO:0000256" key="2">
    <source>
        <dbReference type="ARBA" id="ARBA00005364"/>
    </source>
</evidence>
<keyword evidence="4" id="KW-0406">Ion transport</keyword>
<keyword evidence="4" id="KW-0813">Transport</keyword>
<feature type="transmembrane region" description="Helical" evidence="8">
    <location>
        <begin position="284"/>
        <end position="303"/>
    </location>
</feature>
<accession>A0ABK9NG84</accession>
<dbReference type="InterPro" id="IPR004837">
    <property type="entry name" value="NaCa_Exmemb"/>
</dbReference>
<feature type="transmembrane region" description="Helical" evidence="8">
    <location>
        <begin position="119"/>
        <end position="146"/>
    </location>
</feature>
<dbReference type="PANTHER" id="PTHR10846:SF73">
    <property type="entry name" value="SODIUM_CALCIUM EXCHANGER MEMBRANE REGION DOMAIN-CONTAINING PROTEIN"/>
    <property type="match status" value="1"/>
</dbReference>
<comment type="similarity">
    <text evidence="2">Belongs to the Ca(2+):cation antiporter (CaCA) (TC 2.A.19) family. SLC24A subfamily.</text>
</comment>
<evidence type="ECO:0000256" key="5">
    <source>
        <dbReference type="ARBA" id="ARBA00022692"/>
    </source>
</evidence>
<sequence>MALILGKAIITKIQPLTAWSGRLIKDDNCTMLGIEEYPNWLTAPPPRWDFVAIAFLVSAYLFLGLAVVCDGFCVPAVEKLRIQWHMSYDVAGATLMAGATSAPEFFIHLYATIITKSDMGIGTIVGSAVFNALAITGVCGLIAGSGIQLDWWPVSRDMLWYTIAVAVLTAFIYDGRIQWWEAMTLVIIFLVNTITLFLDQKLQRVFRKPGRECICPCFRPKGEVFDLLDHETDEDEDEEPPFDFCRWPAERGCCAKFLWILSYPWECVLFFTIPNCKRKLTRRCAILTFVLSIAWIAVLTYLLSWMITIIGFNIFVPDSVMGITFLAAGTSIPEMISSYIVTRKGYGSMAVCNAIGSNSVDVLFCLAVPWLIRSLTSDPRLSFISFNSKALYQSTAILFLCVTVLYLTFMVNRFRLNVSLGVFCISVFVCYIVFATLIELNFFFEANLPNCPLSYQ</sequence>
<feature type="transmembrane region" description="Helical" evidence="8">
    <location>
        <begin position="418"/>
        <end position="438"/>
    </location>
</feature>
<evidence type="ECO:0000256" key="6">
    <source>
        <dbReference type="ARBA" id="ARBA00022989"/>
    </source>
</evidence>
<keyword evidence="6 8" id="KW-1133">Transmembrane helix</keyword>